<gene>
    <name evidence="2" type="ORF">CBR_g17789</name>
</gene>
<dbReference type="AlphaFoldDB" id="A0A388KVP9"/>
<organism evidence="2 3">
    <name type="scientific">Chara braunii</name>
    <name type="common">Braun's stonewort</name>
    <dbReference type="NCBI Taxonomy" id="69332"/>
    <lineage>
        <taxon>Eukaryota</taxon>
        <taxon>Viridiplantae</taxon>
        <taxon>Streptophyta</taxon>
        <taxon>Charophyceae</taxon>
        <taxon>Charales</taxon>
        <taxon>Characeae</taxon>
        <taxon>Chara</taxon>
    </lineage>
</organism>
<feature type="region of interest" description="Disordered" evidence="1">
    <location>
        <begin position="23"/>
        <end position="48"/>
    </location>
</feature>
<dbReference type="Proteomes" id="UP000265515">
    <property type="component" value="Unassembled WGS sequence"/>
</dbReference>
<keyword evidence="3" id="KW-1185">Reference proteome</keyword>
<name>A0A388KVP9_CHABU</name>
<sequence>MDILKDIKSTKVLDEAKKKVAGNRRGGGVQIPGNSGENRVLPVKGDDRSEEMKVWVSSTLGDSLKLITKKLEEVDAKANVAAAEKEELVKLRAEKAALELVVLNRGKESSTEKRKRAMAAPAAPVAATPKMSVAKVRSRGSSKSRSRRVEISSDDEVEDDSVRQNSAPKMEKSRDLSEVKKLLSELVQGRTRTVWLKAHSVGDLLHNQKSFAQPHQFECACAGLDLPRLNGHVAVKLSEINNIHPFLFNAKNVPFPGSMDSRKMVVRACNDALDGLRSAGLMMEEMRVEWLAITRRGEVRHVDCVLSEYVTGVGRSLDGLVLSPLDRNTSETWVECPILYETGLQKMYLCNENYETVFTPPNVLLSNCKAAYESVGLCKLATWDRQGGLQFAYVISKEKDKLKKRLIVPSFASPFREASGLLSTALNGLIRRIKVPHFNLRTIGDLKGEVGRINEYGMKMGLDFEARTYDIKEMFTQLPHEEIMMAVQWVVDVFHEKEVKWIRINSWVIQF</sequence>
<dbReference type="Gramene" id="GBG74078">
    <property type="protein sequence ID" value="GBG74078"/>
    <property type="gene ID" value="CBR_g17789"/>
</dbReference>
<reference evidence="2 3" key="1">
    <citation type="journal article" date="2018" name="Cell">
        <title>The Chara Genome: Secondary Complexity and Implications for Plant Terrestrialization.</title>
        <authorList>
            <person name="Nishiyama T."/>
            <person name="Sakayama H."/>
            <person name="Vries J.D."/>
            <person name="Buschmann H."/>
            <person name="Saint-Marcoux D."/>
            <person name="Ullrich K.K."/>
            <person name="Haas F.B."/>
            <person name="Vanderstraeten L."/>
            <person name="Becker D."/>
            <person name="Lang D."/>
            <person name="Vosolsobe S."/>
            <person name="Rombauts S."/>
            <person name="Wilhelmsson P.K.I."/>
            <person name="Janitza P."/>
            <person name="Kern R."/>
            <person name="Heyl A."/>
            <person name="Rumpler F."/>
            <person name="Villalobos L.I.A.C."/>
            <person name="Clay J.M."/>
            <person name="Skokan R."/>
            <person name="Toyoda A."/>
            <person name="Suzuki Y."/>
            <person name="Kagoshima H."/>
            <person name="Schijlen E."/>
            <person name="Tajeshwar N."/>
            <person name="Catarino B."/>
            <person name="Hetherington A.J."/>
            <person name="Saltykova A."/>
            <person name="Bonnot C."/>
            <person name="Breuninger H."/>
            <person name="Symeonidi A."/>
            <person name="Radhakrishnan G.V."/>
            <person name="Van Nieuwerburgh F."/>
            <person name="Deforce D."/>
            <person name="Chang C."/>
            <person name="Karol K.G."/>
            <person name="Hedrich R."/>
            <person name="Ulvskov P."/>
            <person name="Glockner G."/>
            <person name="Delwiche C.F."/>
            <person name="Petrasek J."/>
            <person name="Van de Peer Y."/>
            <person name="Friml J."/>
            <person name="Beilby M."/>
            <person name="Dolan L."/>
            <person name="Kohara Y."/>
            <person name="Sugano S."/>
            <person name="Fujiyama A."/>
            <person name="Delaux P.-M."/>
            <person name="Quint M."/>
            <person name="TheiBen G."/>
            <person name="Hagemann M."/>
            <person name="Harholt J."/>
            <person name="Dunand C."/>
            <person name="Zachgo S."/>
            <person name="Langdale J."/>
            <person name="Maumus F."/>
            <person name="Straeten D.V.D."/>
            <person name="Gould S.B."/>
            <person name="Rensing S.A."/>
        </authorList>
    </citation>
    <scope>NUCLEOTIDE SEQUENCE [LARGE SCALE GENOMIC DNA]</scope>
    <source>
        <strain evidence="2 3">S276</strain>
    </source>
</reference>
<proteinExistence type="predicted"/>
<dbReference type="EMBL" id="BFEA01000196">
    <property type="protein sequence ID" value="GBG74078.1"/>
    <property type="molecule type" value="Genomic_DNA"/>
</dbReference>
<protein>
    <submittedName>
        <fullName evidence="2">Uncharacterized protein</fullName>
    </submittedName>
</protein>
<comment type="caution">
    <text evidence="2">The sequence shown here is derived from an EMBL/GenBank/DDBJ whole genome shotgun (WGS) entry which is preliminary data.</text>
</comment>
<feature type="compositionally biased region" description="Low complexity" evidence="1">
    <location>
        <begin position="118"/>
        <end position="129"/>
    </location>
</feature>
<accession>A0A388KVP9</accession>
<evidence type="ECO:0000256" key="1">
    <source>
        <dbReference type="SAM" id="MobiDB-lite"/>
    </source>
</evidence>
<feature type="region of interest" description="Disordered" evidence="1">
    <location>
        <begin position="106"/>
        <end position="175"/>
    </location>
</feature>
<evidence type="ECO:0000313" key="2">
    <source>
        <dbReference type="EMBL" id="GBG74078.1"/>
    </source>
</evidence>
<evidence type="ECO:0000313" key="3">
    <source>
        <dbReference type="Proteomes" id="UP000265515"/>
    </source>
</evidence>
<feature type="compositionally biased region" description="Basic residues" evidence="1">
    <location>
        <begin position="136"/>
        <end position="146"/>
    </location>
</feature>